<dbReference type="Proteomes" id="UP000700212">
    <property type="component" value="Unassembled WGS sequence"/>
</dbReference>
<dbReference type="InterPro" id="IPR012354">
    <property type="entry name" value="Esterase_lipase"/>
</dbReference>
<evidence type="ECO:0000313" key="5">
    <source>
        <dbReference type="EMBL" id="HJH11387.1"/>
    </source>
</evidence>
<name>A0A921T5C7_9BACL</name>
<organism evidence="5 6">
    <name type="scientific">Metalysinibacillus jejuensis</name>
    <dbReference type="NCBI Taxonomy" id="914327"/>
    <lineage>
        <taxon>Bacteria</taxon>
        <taxon>Bacillati</taxon>
        <taxon>Bacillota</taxon>
        <taxon>Bacilli</taxon>
        <taxon>Bacillales</taxon>
        <taxon>Caryophanaceae</taxon>
        <taxon>Metalysinibacillus</taxon>
    </lineage>
</organism>
<dbReference type="PANTHER" id="PTHR11614">
    <property type="entry name" value="PHOSPHOLIPASE-RELATED"/>
    <property type="match status" value="1"/>
</dbReference>
<keyword evidence="3" id="KW-1133">Transmembrane helix</keyword>
<proteinExistence type="predicted"/>
<keyword evidence="3" id="KW-0472">Membrane</keyword>
<reference evidence="5" key="1">
    <citation type="journal article" date="2021" name="PeerJ">
        <title>Extensive microbial diversity within the chicken gut microbiome revealed by metagenomics and culture.</title>
        <authorList>
            <person name="Gilroy R."/>
            <person name="Ravi A."/>
            <person name="Getino M."/>
            <person name="Pursley I."/>
            <person name="Horton D.L."/>
            <person name="Alikhan N.F."/>
            <person name="Baker D."/>
            <person name="Gharbi K."/>
            <person name="Hall N."/>
            <person name="Watson M."/>
            <person name="Adriaenssens E.M."/>
            <person name="Foster-Nyarko E."/>
            <person name="Jarju S."/>
            <person name="Secka A."/>
            <person name="Antonio M."/>
            <person name="Oren A."/>
            <person name="Chaudhuri R.R."/>
            <person name="La Ragione R."/>
            <person name="Hildebrand F."/>
            <person name="Pallen M.J."/>
        </authorList>
    </citation>
    <scope>NUCLEOTIDE SEQUENCE</scope>
    <source>
        <strain evidence="5">CHK160-4876</strain>
    </source>
</reference>
<dbReference type="GO" id="GO:0052689">
    <property type="term" value="F:carboxylic ester hydrolase activity"/>
    <property type="evidence" value="ECO:0007669"/>
    <property type="project" value="InterPro"/>
</dbReference>
<dbReference type="Pfam" id="PF12697">
    <property type="entry name" value="Abhydrolase_6"/>
    <property type="match status" value="1"/>
</dbReference>
<keyword evidence="3" id="KW-0812">Transmembrane</keyword>
<evidence type="ECO:0000259" key="4">
    <source>
        <dbReference type="Pfam" id="PF12697"/>
    </source>
</evidence>
<evidence type="ECO:0000256" key="3">
    <source>
        <dbReference type="SAM" id="Phobius"/>
    </source>
</evidence>
<feature type="binding site" evidence="2">
    <location>
        <position position="15"/>
    </location>
    <ligand>
        <name>substrate</name>
    </ligand>
</feature>
<reference evidence="5" key="2">
    <citation type="submission" date="2021-09" db="EMBL/GenBank/DDBJ databases">
        <authorList>
            <person name="Gilroy R."/>
        </authorList>
    </citation>
    <scope>NUCLEOTIDE SEQUENCE</scope>
    <source>
        <strain evidence="5">CHK160-4876</strain>
    </source>
</reference>
<evidence type="ECO:0000256" key="1">
    <source>
        <dbReference type="PIRSR" id="PIRSR017388-1"/>
    </source>
</evidence>
<gene>
    <name evidence="5" type="ORF">K8V30_06855</name>
</gene>
<protein>
    <submittedName>
        <fullName evidence="5">Alpha/beta fold hydrolase</fullName>
    </submittedName>
</protein>
<keyword evidence="5" id="KW-0378">Hydrolase</keyword>
<evidence type="ECO:0000256" key="2">
    <source>
        <dbReference type="PIRSR" id="PIRSR017388-2"/>
    </source>
</evidence>
<feature type="domain" description="AB hydrolase-1" evidence="4">
    <location>
        <begin position="9"/>
        <end position="200"/>
    </location>
</feature>
<feature type="active site" description="Charge relay system" evidence="1">
    <location>
        <position position="179"/>
    </location>
</feature>
<feature type="transmembrane region" description="Helical" evidence="3">
    <location>
        <begin position="76"/>
        <end position="93"/>
    </location>
</feature>
<dbReference type="PIRSF" id="PIRSF017388">
    <property type="entry name" value="Esterase_lipase"/>
    <property type="match status" value="1"/>
</dbReference>
<dbReference type="Gene3D" id="3.40.50.1820">
    <property type="entry name" value="alpha/beta hydrolase"/>
    <property type="match status" value="1"/>
</dbReference>
<comment type="caution">
    <text evidence="5">The sequence shown here is derived from an EMBL/GenBank/DDBJ whole genome shotgun (WGS) entry which is preliminary data.</text>
</comment>
<feature type="binding site" evidence="2">
    <location>
        <position position="83"/>
    </location>
    <ligand>
        <name>substrate</name>
    </ligand>
</feature>
<sequence>MEAMMTVGILYLHGFSGGKYEVAPLQQYLTTFVDDEETPTLPGHGERLFLRGYKAEHWLKEAELSYRRLAKRVDEVIVIGFSMGGVLALHLAMRYPVKKLVLLSPALQYIEPKQLLKDMAIFASKGYQLNTDETFQRYAFKFGQIPLSAAVQFMRVVALTAPYVKTITTPTMIVQGKLDGMVPYHTATKLYQKIIALDKRLYFSATGKHHICFSEDCEKWFAKVSTFINDKSLIIENET</sequence>
<feature type="active site" description="Nucleophile" evidence="1">
    <location>
        <position position="82"/>
    </location>
</feature>
<dbReference type="EMBL" id="DYTV01000092">
    <property type="protein sequence ID" value="HJH11387.1"/>
    <property type="molecule type" value="Genomic_DNA"/>
</dbReference>
<feature type="active site" description="Charge relay system" evidence="1">
    <location>
        <position position="209"/>
    </location>
</feature>
<dbReference type="AlphaFoldDB" id="A0A921T5C7"/>
<dbReference type="RefSeq" id="WP_235612295.1">
    <property type="nucleotide sequence ID" value="NZ_QAFW01000015.1"/>
</dbReference>
<dbReference type="InterPro" id="IPR000073">
    <property type="entry name" value="AB_hydrolase_1"/>
</dbReference>
<accession>A0A921T5C7</accession>
<dbReference type="InterPro" id="IPR029058">
    <property type="entry name" value="AB_hydrolase_fold"/>
</dbReference>
<evidence type="ECO:0000313" key="6">
    <source>
        <dbReference type="Proteomes" id="UP000700212"/>
    </source>
</evidence>
<dbReference type="InterPro" id="IPR051044">
    <property type="entry name" value="MAG_DAG_Lipase"/>
</dbReference>
<dbReference type="SUPFAM" id="SSF53474">
    <property type="entry name" value="alpha/beta-Hydrolases"/>
    <property type="match status" value="1"/>
</dbReference>